<reference evidence="1 2" key="1">
    <citation type="submission" date="2019-05" db="EMBL/GenBank/DDBJ databases">
        <authorList>
            <person name="Pankratov T."/>
            <person name="Grouzdev D."/>
        </authorList>
    </citation>
    <scope>NUCLEOTIDE SEQUENCE [LARGE SCALE GENOMIC DNA]</scope>
    <source>
        <strain evidence="1 2">KEBCLARHB70R</strain>
    </source>
</reference>
<dbReference type="Gene3D" id="3.20.20.80">
    <property type="entry name" value="Glycosidases"/>
    <property type="match status" value="1"/>
</dbReference>
<accession>A0A5R9JAB1</accession>
<sequence length="470" mass="52066">MAINFRFLFGSFLLLWLVLQPMRAPALNGHTVKVATGPVVNAVAFRDSIGVSVHWEYKDTVYGRDTLAVTDAVKALGIRHLRGYDPKTSASLARFGVTAMLVAGPEVGTPEQIAHTVTAANAKSFVIDAVEGPNEADLFWPMHKYKYHGESFPAGTLAYQRDLYAAIRSRPELRAVHVIGPSLGRTYPPAPLNSNPYFGGGLADAVDFGNFHPYPFGGNSFSLPFSYDSVARYYWTGNPPSGNLDEYPYAFEAYSPPFQPRPMDATETGYPTWRNGVTEEVQAKYIPRLVAEYCRLGIRRTYLYELVDVRPDTKGGDMEAHFGLMRNDLTRKPAFIALQGLLALVKPIKDAGHDNEVAVKPKVTLLAHMPAGLDRPRYVHSLIVQRSMNESILLIWHEVASADTVVSPPRSIAVPPGQIDVTPQEAWRPVAWFDYDLAWHLDRHEVAPNTASVSVPLRDQVVAVLMHRAS</sequence>
<protein>
    <submittedName>
        <fullName evidence="1">Uncharacterized protein</fullName>
    </submittedName>
</protein>
<gene>
    <name evidence="1" type="ORF">FE263_10830</name>
</gene>
<dbReference type="AlphaFoldDB" id="A0A5R9JAB1"/>
<keyword evidence="2" id="KW-1185">Reference proteome</keyword>
<dbReference type="InterPro" id="IPR017853">
    <property type="entry name" value="GH"/>
</dbReference>
<dbReference type="RefSeq" id="WP_138326004.1">
    <property type="nucleotide sequence ID" value="NZ_VCDI01000003.1"/>
</dbReference>
<dbReference type="Proteomes" id="UP000305654">
    <property type="component" value="Unassembled WGS sequence"/>
</dbReference>
<name>A0A5R9JAB1_9PROT</name>
<dbReference type="EMBL" id="VCDI01000003">
    <property type="protein sequence ID" value="TLU72541.1"/>
    <property type="molecule type" value="Genomic_DNA"/>
</dbReference>
<dbReference type="SUPFAM" id="SSF51445">
    <property type="entry name" value="(Trans)glycosidases"/>
    <property type="match status" value="1"/>
</dbReference>
<proteinExistence type="predicted"/>
<evidence type="ECO:0000313" key="2">
    <source>
        <dbReference type="Proteomes" id="UP000305654"/>
    </source>
</evidence>
<organism evidence="1 2">
    <name type="scientific">Lichenicoccus roseus</name>
    <dbReference type="NCBI Taxonomy" id="2683649"/>
    <lineage>
        <taxon>Bacteria</taxon>
        <taxon>Pseudomonadati</taxon>
        <taxon>Pseudomonadota</taxon>
        <taxon>Alphaproteobacteria</taxon>
        <taxon>Acetobacterales</taxon>
        <taxon>Acetobacteraceae</taxon>
        <taxon>Lichenicoccus</taxon>
    </lineage>
</organism>
<evidence type="ECO:0000313" key="1">
    <source>
        <dbReference type="EMBL" id="TLU72541.1"/>
    </source>
</evidence>
<comment type="caution">
    <text evidence="1">The sequence shown here is derived from an EMBL/GenBank/DDBJ whole genome shotgun (WGS) entry which is preliminary data.</text>
</comment>
<dbReference type="OrthoDB" id="9775458at2"/>